<evidence type="ECO:0000256" key="3">
    <source>
        <dbReference type="ARBA" id="ARBA00022722"/>
    </source>
</evidence>
<dbReference type="Pfam" id="PF07727">
    <property type="entry name" value="RVT_2"/>
    <property type="match status" value="1"/>
</dbReference>
<evidence type="ECO:0000256" key="15">
    <source>
        <dbReference type="ARBA" id="ARBA00049244"/>
    </source>
</evidence>
<keyword evidence="13" id="KW-0511">Multifunctional enzyme</keyword>
<dbReference type="Pfam" id="PF00665">
    <property type="entry name" value="rve"/>
    <property type="match status" value="1"/>
</dbReference>
<accession>A0A9Q3I8D0</accession>
<dbReference type="GO" id="GO:0015074">
    <property type="term" value="P:DNA integration"/>
    <property type="evidence" value="ECO:0007669"/>
    <property type="project" value="UniProtKB-KW"/>
</dbReference>
<dbReference type="PROSITE" id="PS50994">
    <property type="entry name" value="INTEGRASE"/>
    <property type="match status" value="1"/>
</dbReference>
<evidence type="ECO:0000256" key="8">
    <source>
        <dbReference type="ARBA" id="ARBA00022884"/>
    </source>
</evidence>
<evidence type="ECO:0000313" key="17">
    <source>
        <dbReference type="EMBL" id="MBW0529554.1"/>
    </source>
</evidence>
<keyword evidence="2" id="KW-0548">Nucleotidyltransferase</keyword>
<dbReference type="GO" id="GO:0005634">
    <property type="term" value="C:nucleus"/>
    <property type="evidence" value="ECO:0007669"/>
    <property type="project" value="UniProtKB-ARBA"/>
</dbReference>
<evidence type="ECO:0000256" key="14">
    <source>
        <dbReference type="ARBA" id="ARBA00048173"/>
    </source>
</evidence>
<keyword evidence="8" id="KW-0694">RNA-binding</keyword>
<dbReference type="InterPro" id="IPR039537">
    <property type="entry name" value="Retrotran_Ty1/copia-like"/>
</dbReference>
<keyword evidence="10" id="KW-0695">RNA-directed DNA polymerase</keyword>
<feature type="domain" description="Integrase catalytic" evidence="16">
    <location>
        <begin position="54"/>
        <end position="231"/>
    </location>
</feature>
<proteinExistence type="predicted"/>
<keyword evidence="7" id="KW-0460">Magnesium</keyword>
<dbReference type="GO" id="GO:0006310">
    <property type="term" value="P:DNA recombination"/>
    <property type="evidence" value="ECO:0007669"/>
    <property type="project" value="UniProtKB-KW"/>
</dbReference>
<comment type="catalytic activity">
    <reaction evidence="15">
        <text>DNA(n) + a 2'-deoxyribonucleoside 5'-triphosphate = DNA(n+1) + diphosphate</text>
        <dbReference type="Rhea" id="RHEA:22508"/>
        <dbReference type="Rhea" id="RHEA-COMP:17339"/>
        <dbReference type="Rhea" id="RHEA-COMP:17340"/>
        <dbReference type="ChEBI" id="CHEBI:33019"/>
        <dbReference type="ChEBI" id="CHEBI:61560"/>
        <dbReference type="ChEBI" id="CHEBI:173112"/>
        <dbReference type="EC" id="2.7.7.7"/>
    </reaction>
</comment>
<dbReference type="GO" id="GO:0004519">
    <property type="term" value="F:endonuclease activity"/>
    <property type="evidence" value="ECO:0007669"/>
    <property type="project" value="UniProtKB-KW"/>
</dbReference>
<dbReference type="PANTHER" id="PTHR42648:SF11">
    <property type="entry name" value="TRANSPOSON TY4-P GAG-POL POLYPROTEIN"/>
    <property type="match status" value="1"/>
</dbReference>
<keyword evidence="11" id="KW-0808">Transferase</keyword>
<dbReference type="GO" id="GO:0032196">
    <property type="term" value="P:transposition"/>
    <property type="evidence" value="ECO:0007669"/>
    <property type="project" value="UniProtKB-KW"/>
</dbReference>
<dbReference type="OrthoDB" id="4075035at2759"/>
<evidence type="ECO:0000256" key="9">
    <source>
        <dbReference type="ARBA" id="ARBA00022908"/>
    </source>
</evidence>
<evidence type="ECO:0000256" key="11">
    <source>
        <dbReference type="ARBA" id="ARBA00022932"/>
    </source>
</evidence>
<evidence type="ECO:0000256" key="1">
    <source>
        <dbReference type="ARBA" id="ARBA00022578"/>
    </source>
</evidence>
<dbReference type="Proteomes" id="UP000765509">
    <property type="component" value="Unassembled WGS sequence"/>
</dbReference>
<name>A0A9Q3I8D0_9BASI</name>
<dbReference type="InterPro" id="IPR001584">
    <property type="entry name" value="Integrase_cat-core"/>
</dbReference>
<protein>
    <recommendedName>
        <fullName evidence="16">Integrase catalytic domain-containing protein</fullName>
    </recommendedName>
</protein>
<evidence type="ECO:0000256" key="10">
    <source>
        <dbReference type="ARBA" id="ARBA00022918"/>
    </source>
</evidence>
<dbReference type="InterPro" id="IPR036397">
    <property type="entry name" value="RNaseH_sf"/>
</dbReference>
<dbReference type="SUPFAM" id="SSF56672">
    <property type="entry name" value="DNA/RNA polymerases"/>
    <property type="match status" value="1"/>
</dbReference>
<dbReference type="EMBL" id="AVOT02035256">
    <property type="protein sequence ID" value="MBW0529554.1"/>
    <property type="molecule type" value="Genomic_DNA"/>
</dbReference>
<keyword evidence="3" id="KW-0540">Nuclease</keyword>
<keyword evidence="11" id="KW-0239">DNA-directed DNA polymerase</keyword>
<organism evidence="17 18">
    <name type="scientific">Austropuccinia psidii MF-1</name>
    <dbReference type="NCBI Taxonomy" id="1389203"/>
    <lineage>
        <taxon>Eukaryota</taxon>
        <taxon>Fungi</taxon>
        <taxon>Dikarya</taxon>
        <taxon>Basidiomycota</taxon>
        <taxon>Pucciniomycotina</taxon>
        <taxon>Pucciniomycetes</taxon>
        <taxon>Pucciniales</taxon>
        <taxon>Sphaerophragmiaceae</taxon>
        <taxon>Austropuccinia</taxon>
    </lineage>
</organism>
<dbReference type="InterPro" id="IPR013103">
    <property type="entry name" value="RVT_2"/>
</dbReference>
<evidence type="ECO:0000256" key="7">
    <source>
        <dbReference type="ARBA" id="ARBA00022842"/>
    </source>
</evidence>
<keyword evidence="6" id="KW-0378">Hydrolase</keyword>
<evidence type="ECO:0000256" key="2">
    <source>
        <dbReference type="ARBA" id="ARBA00022695"/>
    </source>
</evidence>
<dbReference type="Gene3D" id="3.30.420.10">
    <property type="entry name" value="Ribonuclease H-like superfamily/Ribonuclease H"/>
    <property type="match status" value="1"/>
</dbReference>
<evidence type="ECO:0000256" key="5">
    <source>
        <dbReference type="ARBA" id="ARBA00022759"/>
    </source>
</evidence>
<keyword evidence="18" id="KW-1185">Reference proteome</keyword>
<keyword evidence="5" id="KW-0255">Endonuclease</keyword>
<dbReference type="GO" id="GO:0016787">
    <property type="term" value="F:hydrolase activity"/>
    <property type="evidence" value="ECO:0007669"/>
    <property type="project" value="UniProtKB-KW"/>
</dbReference>
<dbReference type="GO" id="GO:0003964">
    <property type="term" value="F:RNA-directed DNA polymerase activity"/>
    <property type="evidence" value="ECO:0007669"/>
    <property type="project" value="UniProtKB-KW"/>
</dbReference>
<dbReference type="PANTHER" id="PTHR42648">
    <property type="entry name" value="TRANSPOSASE, PUTATIVE-RELATED"/>
    <property type="match status" value="1"/>
</dbReference>
<keyword evidence="12" id="KW-0233">DNA recombination</keyword>
<reference evidence="17" key="1">
    <citation type="submission" date="2021-03" db="EMBL/GenBank/DDBJ databases">
        <title>Draft genome sequence of rust myrtle Austropuccinia psidii MF-1, a brazilian biotype.</title>
        <authorList>
            <person name="Quecine M.C."/>
            <person name="Pachon D.M.R."/>
            <person name="Bonatelli M.L."/>
            <person name="Correr F.H."/>
            <person name="Franceschini L.M."/>
            <person name="Leite T.F."/>
            <person name="Margarido G.R.A."/>
            <person name="Almeida C.A."/>
            <person name="Ferrarezi J.A."/>
            <person name="Labate C.A."/>
        </authorList>
    </citation>
    <scope>NUCLEOTIDE SEQUENCE</scope>
    <source>
        <strain evidence="17">MF-1</strain>
    </source>
</reference>
<dbReference type="GO" id="GO:0003723">
    <property type="term" value="F:RNA binding"/>
    <property type="evidence" value="ECO:0007669"/>
    <property type="project" value="UniProtKB-KW"/>
</dbReference>
<keyword evidence="4" id="KW-0479">Metal-binding</keyword>
<dbReference type="InterPro" id="IPR057670">
    <property type="entry name" value="SH3_retrovirus"/>
</dbReference>
<dbReference type="GO" id="GO:0046872">
    <property type="term" value="F:metal ion binding"/>
    <property type="evidence" value="ECO:0007669"/>
    <property type="project" value="UniProtKB-KW"/>
</dbReference>
<evidence type="ECO:0000256" key="12">
    <source>
        <dbReference type="ARBA" id="ARBA00023172"/>
    </source>
</evidence>
<evidence type="ECO:0000256" key="13">
    <source>
        <dbReference type="ARBA" id="ARBA00023268"/>
    </source>
</evidence>
<evidence type="ECO:0000256" key="6">
    <source>
        <dbReference type="ARBA" id="ARBA00022801"/>
    </source>
</evidence>
<dbReference type="CDD" id="cd09272">
    <property type="entry name" value="RNase_HI_RT_Ty1"/>
    <property type="match status" value="1"/>
</dbReference>
<gene>
    <name evidence="17" type="ORF">O181_069269</name>
</gene>
<dbReference type="AlphaFoldDB" id="A0A9Q3I8D0"/>
<keyword evidence="9" id="KW-0229">DNA integration</keyword>
<comment type="caution">
    <text evidence="17">The sequence shown here is derived from an EMBL/GenBank/DDBJ whole genome shotgun (WGS) entry which is preliminary data.</text>
</comment>
<evidence type="ECO:0000259" key="16">
    <source>
        <dbReference type="PROSITE" id="PS50994"/>
    </source>
</evidence>
<dbReference type="Pfam" id="PF25597">
    <property type="entry name" value="SH3_retrovirus"/>
    <property type="match status" value="1"/>
</dbReference>
<dbReference type="GO" id="GO:0003887">
    <property type="term" value="F:DNA-directed DNA polymerase activity"/>
    <property type="evidence" value="ECO:0007669"/>
    <property type="project" value="UniProtKB-KW"/>
</dbReference>
<sequence>MISNFTNYAALLTTVRGETCWHSRLGQPSNQVLKSMGLPIRDKEYCDVCARGKMMLKPFNSHFDKAERALDCLHLDLVGPISPASVSGYRYFLTIVDQHTSFKFTRFLKHKSDALKEFIAVKNLIETTQGTKIKKIISDRGGEFFNSEFQRLACESGFVHVTSPPYTLQLNGFAERANRTILEKAHYLLLEAKLPNNYWAEAVNHATLLTNLIPTPSRENLSPAPLWTGTSPRIKNLRTFGCKVIFALPKQKRPWKLSPTGEMGILLGFDHESPAYCVLKLNDRKVFITRHVIFFEKEFPSLHKEPQSNEDNLDYSDNVLLVEEEEKYFDCEEGLLENKNVDNHHLAEEQRAEDQDNREEEVVSERQRIKIIGPRHPTLISSEIREENIIPYSRRPKALMTSSNLSNPVSYRQAVKSENCNQWLLAIKKKLHTMSKLNVWEAVPIPKLTKLVGTTWVFKTKQDEHKARLCAQGFSQVRGVDFSKTFAPTGQLNSLRTLISFAASKKLKFEQLDIKSAFLNAPLEENVFLSIPQGLDLDRQTLCLKLKKAIYGLRQAPRAWYNRLSDWLASTGFKAAVSDPCVFYRNNNCPIWIFVHVDDIAILREDLDKFKKEIGQEFKTKLLGQANLFLGIKIYQDVDSIRLSQEHYVESILDLYGMYNCRSVATPLIPNEHLLAATESKSEEFKKLELNYRSAIGSLSYISMATRPDISYAVSALSQFLERPGIIHWKAFLHILRYLRGTSSMCISYKQGVIGEAVAYCDADWGNCRVTRRSVSGHLILFNEGLVIWKTKKQPTVSLSSAEAEYKLLFNLPSKVLWFQQFCEEVKLTNSSQPMKIYEDNQGCIDTANSDCNANTRRMKHVEIQLHFIREVIKNSKILLVYTPTPTMLADFLTKSVCKPAIIRAMSGLNLMRLG</sequence>
<evidence type="ECO:0000256" key="4">
    <source>
        <dbReference type="ARBA" id="ARBA00022723"/>
    </source>
</evidence>
<keyword evidence="1" id="KW-0815">Transposition</keyword>
<dbReference type="InterPro" id="IPR043502">
    <property type="entry name" value="DNA/RNA_pol_sf"/>
</dbReference>
<dbReference type="InterPro" id="IPR012337">
    <property type="entry name" value="RNaseH-like_sf"/>
</dbReference>
<evidence type="ECO:0000313" key="18">
    <source>
        <dbReference type="Proteomes" id="UP000765509"/>
    </source>
</evidence>
<dbReference type="SUPFAM" id="SSF53098">
    <property type="entry name" value="Ribonuclease H-like"/>
    <property type="match status" value="1"/>
</dbReference>
<comment type="catalytic activity">
    <reaction evidence="14">
        <text>DNA(n) + a 2'-deoxyribonucleoside 5'-triphosphate = DNA(n+1) + diphosphate</text>
        <dbReference type="Rhea" id="RHEA:22508"/>
        <dbReference type="Rhea" id="RHEA-COMP:17339"/>
        <dbReference type="Rhea" id="RHEA-COMP:17340"/>
        <dbReference type="ChEBI" id="CHEBI:33019"/>
        <dbReference type="ChEBI" id="CHEBI:61560"/>
        <dbReference type="ChEBI" id="CHEBI:173112"/>
        <dbReference type="EC" id="2.7.7.49"/>
    </reaction>
</comment>